<dbReference type="Gene3D" id="1.10.8.60">
    <property type="match status" value="1"/>
</dbReference>
<dbReference type="InterPro" id="IPR027417">
    <property type="entry name" value="P-loop_NTPase"/>
</dbReference>
<dbReference type="Gene3D" id="1.20.272.10">
    <property type="match status" value="1"/>
</dbReference>
<keyword evidence="7" id="KW-0862">Zinc</keyword>
<dbReference type="Proteomes" id="UP000001269">
    <property type="component" value="Chromosome"/>
</dbReference>
<dbReference type="NCBIfam" id="TIGR02397">
    <property type="entry name" value="dnaX_nterm"/>
    <property type="match status" value="1"/>
</dbReference>
<dbReference type="HOGENOM" id="CLU_006229_0_1_6"/>
<keyword evidence="9 13" id="KW-0239">DNA-directed DNA polymerase</keyword>
<dbReference type="EMBL" id="CP002645">
    <property type="protein sequence ID" value="AEO08817.1"/>
    <property type="molecule type" value="Genomic_DNA"/>
</dbReference>
<evidence type="ECO:0000256" key="11">
    <source>
        <dbReference type="ARBA" id="ARBA00037724"/>
    </source>
</evidence>
<evidence type="ECO:0000256" key="8">
    <source>
        <dbReference type="ARBA" id="ARBA00022840"/>
    </source>
</evidence>
<evidence type="ECO:0000256" key="5">
    <source>
        <dbReference type="ARBA" id="ARBA00022723"/>
    </source>
</evidence>
<dbReference type="GO" id="GO:0006261">
    <property type="term" value="P:DNA-templated DNA replication"/>
    <property type="evidence" value="ECO:0007669"/>
    <property type="project" value="TreeGrafter"/>
</dbReference>
<dbReference type="NCBIfam" id="NF011522">
    <property type="entry name" value="PRK14961.1"/>
    <property type="match status" value="1"/>
</dbReference>
<dbReference type="GO" id="GO:0009360">
    <property type="term" value="C:DNA polymerase III complex"/>
    <property type="evidence" value="ECO:0007669"/>
    <property type="project" value="InterPro"/>
</dbReference>
<keyword evidence="8 13" id="KW-0067">ATP-binding</keyword>
<dbReference type="KEGG" id="bak:BAKON_486"/>
<sequence>MNYEILARKWRPQSFQDIIGQKHIVTAISNGLSLGRIHHAWLLSGTRGIGKTTIARLLAKSLNCQNGITSSPCRKCIICKEIEKGLCLDVLEIDGASRTKVEDIREMLDNIYYAPTKSRFKVYLIDEVHMLSRHSFNALLKTLEEPPKHVKFILATTNIEKIPKTIISRCLYFKLQIISEEKIFNFLKKILIKESINTDEYSLKKISYHAKGSIRDALNLLEHAINLGNGHVYIKNINEMLGIPPEKYSFLLTDAVLKKDSKKTMLLLNKISAIGVEWEEVLIEMLHFLYHISISQNFPLVWEKFFSGKYQNQIKKTAQDINKKDIQLCYQVLLNGRKELKFAPSQKIGVEMSLLRAITKIKKNKNILLR</sequence>
<dbReference type="Pfam" id="PF22608">
    <property type="entry name" value="DNAX_ATPase_lid"/>
    <property type="match status" value="1"/>
</dbReference>
<dbReference type="SUPFAM" id="SSF52540">
    <property type="entry name" value="P-loop containing nucleoside triphosphate hydrolases"/>
    <property type="match status" value="1"/>
</dbReference>
<evidence type="ECO:0000313" key="16">
    <source>
        <dbReference type="Proteomes" id="UP000001269"/>
    </source>
</evidence>
<evidence type="ECO:0000256" key="2">
    <source>
        <dbReference type="ARBA" id="ARBA00022679"/>
    </source>
</evidence>
<dbReference type="PATRIC" id="fig|1005090.4.peg.474"/>
<keyword evidence="5" id="KW-0479">Metal-binding</keyword>
<dbReference type="GO" id="GO:0005524">
    <property type="term" value="F:ATP binding"/>
    <property type="evidence" value="ECO:0007669"/>
    <property type="project" value="UniProtKB-KW"/>
</dbReference>
<evidence type="ECO:0000313" key="15">
    <source>
        <dbReference type="EMBL" id="AEO08817.1"/>
    </source>
</evidence>
<proteinExistence type="inferred from homology"/>
<evidence type="ECO:0000256" key="3">
    <source>
        <dbReference type="ARBA" id="ARBA00022695"/>
    </source>
</evidence>
<name>G2LNH9_9GAMM</name>
<dbReference type="Pfam" id="PF12169">
    <property type="entry name" value="DNA_pol3_gamma3"/>
    <property type="match status" value="1"/>
</dbReference>
<evidence type="ECO:0000259" key="14">
    <source>
        <dbReference type="SMART" id="SM00382"/>
    </source>
</evidence>
<dbReference type="InterPro" id="IPR008921">
    <property type="entry name" value="DNA_pol3_clamp-load_cplx_C"/>
</dbReference>
<evidence type="ECO:0000256" key="1">
    <source>
        <dbReference type="ARBA" id="ARBA00006360"/>
    </source>
</evidence>
<keyword evidence="3 13" id="KW-0548">Nucleotidyltransferase</keyword>
<dbReference type="STRING" id="1005090.BAKON_486"/>
<keyword evidence="4 13" id="KW-0235">DNA replication</keyword>
<comment type="subunit">
    <text evidence="10 13">DNA polymerase III contains a core (composed of alpha, epsilon and theta chains) that associates with a tau subunit. This core dimerizes to form the POLIII' complex. PolIII' associates with the gamma complex (composed of gamma, delta, delta', psi and chi chains) and with the beta chain to form the complete DNA polymerase III complex.</text>
</comment>
<keyword evidence="2 13" id="KW-0808">Transferase</keyword>
<dbReference type="CDD" id="cd18137">
    <property type="entry name" value="HLD_clamp_pol_III_gamma_tau"/>
    <property type="match status" value="1"/>
</dbReference>
<dbReference type="SUPFAM" id="SSF48019">
    <property type="entry name" value="post-AAA+ oligomerization domain-like"/>
    <property type="match status" value="1"/>
</dbReference>
<evidence type="ECO:0000256" key="12">
    <source>
        <dbReference type="ARBA" id="ARBA00049244"/>
    </source>
</evidence>
<dbReference type="PANTHER" id="PTHR11669:SF0">
    <property type="entry name" value="PROTEIN STICHEL-LIKE 2"/>
    <property type="match status" value="1"/>
</dbReference>
<reference evidence="15 16" key="1">
    <citation type="journal article" date="2011" name="PLoS Genet.">
        <title>Sequence conservation and functional constraint on intergenic spacers in reduced genomes of the obligate symbiont buchnera.</title>
        <authorList>
            <person name="Degnan P.H."/>
            <person name="Ochman H."/>
            <person name="Moran N.A."/>
        </authorList>
    </citation>
    <scope>NUCLEOTIDE SEQUENCE [LARGE SCALE GENOMIC DNA]</scope>
    <source>
        <strain evidence="15 16">Ak</strain>
    </source>
</reference>
<dbReference type="GO" id="GO:0003887">
    <property type="term" value="F:DNA-directed DNA polymerase activity"/>
    <property type="evidence" value="ECO:0007669"/>
    <property type="project" value="UniProtKB-KW"/>
</dbReference>
<dbReference type="RefSeq" id="WP_014499617.1">
    <property type="nucleotide sequence ID" value="NC_017256.1"/>
</dbReference>
<dbReference type="Gene3D" id="3.40.50.300">
    <property type="entry name" value="P-loop containing nucleotide triphosphate hydrolases"/>
    <property type="match status" value="1"/>
</dbReference>
<evidence type="ECO:0000256" key="7">
    <source>
        <dbReference type="ARBA" id="ARBA00022833"/>
    </source>
</evidence>
<evidence type="ECO:0000256" key="10">
    <source>
        <dbReference type="ARBA" id="ARBA00026073"/>
    </source>
</evidence>
<evidence type="ECO:0000256" key="6">
    <source>
        <dbReference type="ARBA" id="ARBA00022741"/>
    </source>
</evidence>
<keyword evidence="6 13" id="KW-0547">Nucleotide-binding</keyword>
<dbReference type="FunFam" id="3.40.50.300:FF:000014">
    <property type="entry name" value="DNA polymerase III subunit gamma/tau"/>
    <property type="match status" value="1"/>
</dbReference>
<comment type="catalytic activity">
    <reaction evidence="12 13">
        <text>DNA(n) + a 2'-deoxyribonucleoside 5'-triphosphate = DNA(n+1) + diphosphate</text>
        <dbReference type="Rhea" id="RHEA:22508"/>
        <dbReference type="Rhea" id="RHEA-COMP:17339"/>
        <dbReference type="Rhea" id="RHEA-COMP:17340"/>
        <dbReference type="ChEBI" id="CHEBI:33019"/>
        <dbReference type="ChEBI" id="CHEBI:61560"/>
        <dbReference type="ChEBI" id="CHEBI:173112"/>
        <dbReference type="EC" id="2.7.7.7"/>
    </reaction>
</comment>
<evidence type="ECO:0000256" key="4">
    <source>
        <dbReference type="ARBA" id="ARBA00022705"/>
    </source>
</evidence>
<dbReference type="InterPro" id="IPR022754">
    <property type="entry name" value="DNA_pol_III_gamma-3"/>
</dbReference>
<organism evidence="15 16">
    <name type="scientific">Buchnera aphidicola str. Ak</name>
    <name type="common">Acyrthosiphon kondoi</name>
    <dbReference type="NCBI Taxonomy" id="1005090"/>
    <lineage>
        <taxon>Bacteria</taxon>
        <taxon>Pseudomonadati</taxon>
        <taxon>Pseudomonadota</taxon>
        <taxon>Gammaproteobacteria</taxon>
        <taxon>Enterobacterales</taxon>
        <taxon>Erwiniaceae</taxon>
        <taxon>Buchnera</taxon>
    </lineage>
</organism>
<gene>
    <name evidence="13 15" type="primary">dnaX</name>
    <name evidence="15" type="ORF">BAKON_486</name>
</gene>
<comment type="function">
    <text evidence="11 13">DNA polymerase III is a complex, multichain enzyme responsible for most of the replicative synthesis in bacteria. This DNA polymerase also exhibits 3' to 5' exonuclease activity.</text>
</comment>
<accession>G2LNH9</accession>
<comment type="similarity">
    <text evidence="1 13">Belongs to the DnaX/STICHEL family.</text>
</comment>
<dbReference type="SMART" id="SM00382">
    <property type="entry name" value="AAA"/>
    <property type="match status" value="1"/>
</dbReference>
<feature type="domain" description="AAA+ ATPase" evidence="14">
    <location>
        <begin position="37"/>
        <end position="181"/>
    </location>
</feature>
<dbReference type="EC" id="2.7.7.7" evidence="13"/>
<dbReference type="GO" id="GO:0003677">
    <property type="term" value="F:DNA binding"/>
    <property type="evidence" value="ECO:0007669"/>
    <property type="project" value="InterPro"/>
</dbReference>
<dbReference type="CDD" id="cd00009">
    <property type="entry name" value="AAA"/>
    <property type="match status" value="1"/>
</dbReference>
<dbReference type="eggNOG" id="COG2812">
    <property type="taxonomic scope" value="Bacteria"/>
</dbReference>
<dbReference type="InterPro" id="IPR003593">
    <property type="entry name" value="AAA+_ATPase"/>
</dbReference>
<protein>
    <recommendedName>
        <fullName evidence="13">DNA polymerase III subunit gamma/tau</fullName>
        <ecNumber evidence="13">2.7.7.7</ecNumber>
    </recommendedName>
</protein>
<dbReference type="Pfam" id="PF13177">
    <property type="entry name" value="DNA_pol3_delta2"/>
    <property type="match status" value="1"/>
</dbReference>
<evidence type="ECO:0000256" key="13">
    <source>
        <dbReference type="RuleBase" id="RU364063"/>
    </source>
</evidence>
<evidence type="ECO:0000256" key="9">
    <source>
        <dbReference type="ARBA" id="ARBA00022932"/>
    </source>
</evidence>
<dbReference type="GO" id="GO:0046872">
    <property type="term" value="F:metal ion binding"/>
    <property type="evidence" value="ECO:0007669"/>
    <property type="project" value="UniProtKB-KW"/>
</dbReference>
<dbReference type="PANTHER" id="PTHR11669">
    <property type="entry name" value="REPLICATION FACTOR C / DNA POLYMERASE III GAMMA-TAU SUBUNIT"/>
    <property type="match status" value="1"/>
</dbReference>
<dbReference type="InterPro" id="IPR050238">
    <property type="entry name" value="DNA_Rep/Repair_Clamp_Loader"/>
</dbReference>
<dbReference type="InterPro" id="IPR045085">
    <property type="entry name" value="HLD_clamp_pol_III_gamma_tau"/>
</dbReference>
<dbReference type="OrthoDB" id="9810148at2"/>
<dbReference type="InterPro" id="IPR012763">
    <property type="entry name" value="DNA_pol_III_sug/sutau_N"/>
</dbReference>
<dbReference type="AlphaFoldDB" id="G2LNH9"/>